<dbReference type="EMBL" id="BOQE01000001">
    <property type="protein sequence ID" value="GIM48350.1"/>
    <property type="molecule type" value="Genomic_DNA"/>
</dbReference>
<proteinExistence type="predicted"/>
<dbReference type="Proteomes" id="UP001057291">
    <property type="component" value="Unassembled WGS sequence"/>
</dbReference>
<evidence type="ECO:0000256" key="1">
    <source>
        <dbReference type="SAM" id="Phobius"/>
    </source>
</evidence>
<keyword evidence="3" id="KW-1185">Reference proteome</keyword>
<sequence>MGFHPTIAHQYLGQWVRCHSVYGVHRGVVSRVLPDGIVLTNVTQLASESNGRKSENVHGIYKSNNAENKIAHVFFGGFFVPFGGIYGLYPGFGFGAGFIW</sequence>
<keyword evidence="1" id="KW-1133">Transmembrane helix</keyword>
<organism evidence="2 3">
    <name type="scientific">Collibacillus ludicampi</name>
    <dbReference type="NCBI Taxonomy" id="2771369"/>
    <lineage>
        <taxon>Bacteria</taxon>
        <taxon>Bacillati</taxon>
        <taxon>Bacillota</taxon>
        <taxon>Bacilli</taxon>
        <taxon>Bacillales</taxon>
        <taxon>Alicyclobacillaceae</taxon>
        <taxon>Collibacillus</taxon>
    </lineage>
</organism>
<accession>A0AAV4LKG6</accession>
<feature type="transmembrane region" description="Helical" evidence="1">
    <location>
        <begin position="70"/>
        <end position="89"/>
    </location>
</feature>
<keyword evidence="1" id="KW-0472">Membrane</keyword>
<dbReference type="RefSeq" id="WP_282201237.1">
    <property type="nucleotide sequence ID" value="NZ_BOQE01000001.1"/>
</dbReference>
<name>A0AAV4LKG6_9BACL</name>
<protein>
    <submittedName>
        <fullName evidence="2">Uncharacterized protein</fullName>
    </submittedName>
</protein>
<reference evidence="2" key="1">
    <citation type="journal article" date="2023" name="Int. J. Syst. Evol. Microbiol.">
        <title>Collibacillus ludicampi gen. nov., sp. nov., a new soil bacterium of the family Alicyclobacillaceae.</title>
        <authorList>
            <person name="Jojima T."/>
            <person name="Ioku Y."/>
            <person name="Fukuta Y."/>
            <person name="Shirasaka N."/>
            <person name="Matsumura Y."/>
            <person name="Mori M."/>
        </authorList>
    </citation>
    <scope>NUCLEOTIDE SEQUENCE</scope>
    <source>
        <strain evidence="2">TP075</strain>
    </source>
</reference>
<keyword evidence="1" id="KW-0812">Transmembrane</keyword>
<gene>
    <name evidence="2" type="ORF">DNHGIG_38990</name>
</gene>
<evidence type="ECO:0000313" key="3">
    <source>
        <dbReference type="Proteomes" id="UP001057291"/>
    </source>
</evidence>
<dbReference type="AlphaFoldDB" id="A0AAV4LKG6"/>
<evidence type="ECO:0000313" key="2">
    <source>
        <dbReference type="EMBL" id="GIM48350.1"/>
    </source>
</evidence>
<comment type="caution">
    <text evidence="2">The sequence shown here is derived from an EMBL/GenBank/DDBJ whole genome shotgun (WGS) entry which is preliminary data.</text>
</comment>